<dbReference type="PANTHER" id="PTHR21228">
    <property type="entry name" value="FAST LEU-RICH DOMAIN-CONTAINING"/>
    <property type="match status" value="1"/>
</dbReference>
<dbReference type="GO" id="GO:0044528">
    <property type="term" value="P:regulation of mitochondrial mRNA stability"/>
    <property type="evidence" value="ECO:0007669"/>
    <property type="project" value="TreeGrafter"/>
</dbReference>
<dbReference type="PANTHER" id="PTHR21228:SF40">
    <property type="entry name" value="LD45607P"/>
    <property type="match status" value="1"/>
</dbReference>
<dbReference type="GO" id="GO:0005759">
    <property type="term" value="C:mitochondrial matrix"/>
    <property type="evidence" value="ECO:0007669"/>
    <property type="project" value="TreeGrafter"/>
</dbReference>
<gene>
    <name evidence="2" type="ORF">TOLI1172_LOCUS783</name>
</gene>
<feature type="compositionally biased region" description="Basic residues" evidence="1">
    <location>
        <begin position="604"/>
        <end position="618"/>
    </location>
</feature>
<dbReference type="GO" id="GO:0000963">
    <property type="term" value="P:mitochondrial RNA processing"/>
    <property type="evidence" value="ECO:0007669"/>
    <property type="project" value="TreeGrafter"/>
</dbReference>
<proteinExistence type="predicted"/>
<evidence type="ECO:0000313" key="2">
    <source>
        <dbReference type="EMBL" id="CAD8816395.1"/>
    </source>
</evidence>
<evidence type="ECO:0000256" key="1">
    <source>
        <dbReference type="SAM" id="MobiDB-lite"/>
    </source>
</evidence>
<dbReference type="EMBL" id="HBFP01001082">
    <property type="protein sequence ID" value="CAD8816395.1"/>
    <property type="molecule type" value="Transcribed_RNA"/>
</dbReference>
<dbReference type="AlphaFoldDB" id="A0A7S0ZB82"/>
<evidence type="ECO:0008006" key="3">
    <source>
        <dbReference type="Google" id="ProtNLM"/>
    </source>
</evidence>
<feature type="region of interest" description="Disordered" evidence="1">
    <location>
        <begin position="597"/>
        <end position="638"/>
    </location>
</feature>
<reference evidence="2" key="1">
    <citation type="submission" date="2021-01" db="EMBL/GenBank/DDBJ databases">
        <authorList>
            <person name="Corre E."/>
            <person name="Pelletier E."/>
            <person name="Niang G."/>
            <person name="Scheremetjew M."/>
            <person name="Finn R."/>
            <person name="Kale V."/>
            <person name="Holt S."/>
            <person name="Cochrane G."/>
            <person name="Meng A."/>
            <person name="Brown T."/>
            <person name="Cohen L."/>
        </authorList>
    </citation>
    <scope>NUCLEOTIDE SEQUENCE</scope>
    <source>
        <strain evidence="2">CCMP3278</strain>
    </source>
</reference>
<name>A0A7S0ZB82_9RHOD</name>
<organism evidence="2">
    <name type="scientific">Timspurckia oligopyrenoides</name>
    <dbReference type="NCBI Taxonomy" id="708627"/>
    <lineage>
        <taxon>Eukaryota</taxon>
        <taxon>Rhodophyta</taxon>
        <taxon>Bangiophyceae</taxon>
        <taxon>Porphyridiales</taxon>
        <taxon>Porphyridiaceae</taxon>
        <taxon>Timspurckia</taxon>
    </lineage>
</organism>
<sequence>MIRALYKRCTRSLVRCHSSRIVLNSSSIHFQHSKTFLRIPNSMNSVSVRFYASQYQGNHMVRYENRSQIKHYTLDIPSNVYYTLKHDLDTVYTSKESCQQWMNTIKEYLKPHATNRALVLTLQLISKLSTKSENTKKFVDYEIDHNQFLEKFWNLTSKRLDSMANVDLSGILYSHALLIRQPSLDYFEMWCRAVRAVRAFEPQHFCNMIWSLSRLNLYVGKATLDLLCEDFFWKIPKTSIHSLCMILHVFSQTKWKLLPGFMNQIVLEIFKSIHQAKPKELSTIVASVGEIGATLDESSLILWMQKFDQQMESFEPFYLSESVNGLAQMNVEVSKELLNRVVNCVKLRQNEFTAQHLAMTVWALRTLNYQFNERELNIVLTPFLKLGFHSLKPSLLCAFGKVIATMESPLSNVVYEKWYQQFVQSIHKLDSIGISNSVWSLSKTNRTLCSNALMKIQNRFLKIRSEFNAEQLLQLMRGIQILRIDPEKDGVVKKYSERNQQHLSEFDQVWLELCREVLNQFELRHLAEYLRILKRMGVKLNEKEQKILLKVIQKYCDRKNSSVFPRELNLIQYVIISLDEMNCRKLSKPLKIATNYDPSSKKNAIMRKRNHTKTKSNRSHSPTQHEPLASEPLSDPVD</sequence>
<dbReference type="GO" id="GO:0003723">
    <property type="term" value="F:RNA binding"/>
    <property type="evidence" value="ECO:0007669"/>
    <property type="project" value="TreeGrafter"/>
</dbReference>
<dbReference type="GO" id="GO:0035770">
    <property type="term" value="C:ribonucleoprotein granule"/>
    <property type="evidence" value="ECO:0007669"/>
    <property type="project" value="TreeGrafter"/>
</dbReference>
<accession>A0A7S0ZB82</accession>
<protein>
    <recommendedName>
        <fullName evidence="3">RAP domain-containing protein</fullName>
    </recommendedName>
</protein>
<dbReference type="InterPro" id="IPR050870">
    <property type="entry name" value="FAST_kinase"/>
</dbReference>